<reference evidence="2" key="1">
    <citation type="submission" date="2021-09" db="EMBL/GenBank/DDBJ databases">
        <title>Genome analysis of Fictibacillus sp. KIGAM418 isolated from marine sediment.</title>
        <authorList>
            <person name="Seo M.-J."/>
            <person name="Cho E.-S."/>
            <person name="Hwang C.Y."/>
        </authorList>
    </citation>
    <scope>NUCLEOTIDE SEQUENCE</scope>
    <source>
        <strain evidence="2">KIGAM418</strain>
    </source>
</reference>
<dbReference type="Pfam" id="PF14181">
    <property type="entry name" value="YqfQ"/>
    <property type="match status" value="1"/>
</dbReference>
<gene>
    <name evidence="2" type="ORF">LCY76_14190</name>
</gene>
<dbReference type="Proteomes" id="UP001139011">
    <property type="component" value="Unassembled WGS sequence"/>
</dbReference>
<feature type="compositionally biased region" description="Basic residues" evidence="1">
    <location>
        <begin position="105"/>
        <end position="129"/>
    </location>
</feature>
<feature type="region of interest" description="Disordered" evidence="1">
    <location>
        <begin position="1"/>
        <end position="29"/>
    </location>
</feature>
<name>A0A9X1XBM1_9BACL</name>
<dbReference type="AlphaFoldDB" id="A0A9X1XBM1"/>
<proteinExistence type="predicted"/>
<comment type="caution">
    <text evidence="2">The sequence shown here is derived from an EMBL/GenBank/DDBJ whole genome shotgun (WGS) entry which is preliminary data.</text>
</comment>
<protein>
    <submittedName>
        <fullName evidence="2">YqfQ family protein</fullName>
    </submittedName>
</protein>
<evidence type="ECO:0000256" key="1">
    <source>
        <dbReference type="SAM" id="MobiDB-lite"/>
    </source>
</evidence>
<evidence type="ECO:0000313" key="2">
    <source>
        <dbReference type="EMBL" id="MCK6257734.1"/>
    </source>
</evidence>
<dbReference type="RefSeq" id="WP_248253157.1">
    <property type="nucleotide sequence ID" value="NZ_JAIWJX010000002.1"/>
</dbReference>
<feature type="region of interest" description="Disordered" evidence="1">
    <location>
        <begin position="82"/>
        <end position="129"/>
    </location>
</feature>
<keyword evidence="3" id="KW-1185">Reference proteome</keyword>
<sequence>MHPYPPIGPQRGRSAGIPPGQRFAPPAGMRSLAGLGGAARSPMNVLTMVENVQKMLQVAETMGPMVKQYGPMVKNLPDMMKSLKEFRDNTNKTIKEKKKPETKKQKQKKKQLLKANLKRKRNPKLKLSL</sequence>
<organism evidence="2 3">
    <name type="scientific">Fictibacillus marinisediminis</name>
    <dbReference type="NCBI Taxonomy" id="2878389"/>
    <lineage>
        <taxon>Bacteria</taxon>
        <taxon>Bacillati</taxon>
        <taxon>Bacillota</taxon>
        <taxon>Bacilli</taxon>
        <taxon>Bacillales</taxon>
        <taxon>Fictibacillaceae</taxon>
        <taxon>Fictibacillus</taxon>
    </lineage>
</organism>
<dbReference type="InterPro" id="IPR025571">
    <property type="entry name" value="YqfQ"/>
</dbReference>
<feature type="compositionally biased region" description="Basic and acidic residues" evidence="1">
    <location>
        <begin position="82"/>
        <end position="104"/>
    </location>
</feature>
<evidence type="ECO:0000313" key="3">
    <source>
        <dbReference type="Proteomes" id="UP001139011"/>
    </source>
</evidence>
<accession>A0A9X1XBM1</accession>
<dbReference type="EMBL" id="JAIWJX010000002">
    <property type="protein sequence ID" value="MCK6257734.1"/>
    <property type="molecule type" value="Genomic_DNA"/>
</dbReference>